<dbReference type="RefSeq" id="WP_126631791.1">
    <property type="nucleotide sequence ID" value="NZ_BIFT01000002.1"/>
</dbReference>
<gene>
    <name evidence="1" type="ORF">KDA_73570</name>
</gene>
<dbReference type="AlphaFoldDB" id="A0A402BKI4"/>
<accession>A0A402BKI4</accession>
<evidence type="ECO:0000313" key="1">
    <source>
        <dbReference type="EMBL" id="GCE31873.1"/>
    </source>
</evidence>
<organism evidence="1 2">
    <name type="scientific">Dictyobacter alpinus</name>
    <dbReference type="NCBI Taxonomy" id="2014873"/>
    <lineage>
        <taxon>Bacteria</taxon>
        <taxon>Bacillati</taxon>
        <taxon>Chloroflexota</taxon>
        <taxon>Ktedonobacteria</taxon>
        <taxon>Ktedonobacterales</taxon>
        <taxon>Dictyobacteraceae</taxon>
        <taxon>Dictyobacter</taxon>
    </lineage>
</organism>
<dbReference type="OrthoDB" id="8481162at2"/>
<protein>
    <recommendedName>
        <fullName evidence="3">DUF1579 domain-containing protein</fullName>
    </recommendedName>
</protein>
<reference evidence="2" key="1">
    <citation type="submission" date="2018-12" db="EMBL/GenBank/DDBJ databases">
        <title>Tengunoibacter tsumagoiensis gen. nov., sp. nov., Dictyobacter kobayashii sp. nov., D. alpinus sp. nov., and D. joshuensis sp. nov. and description of Dictyobacteraceae fam. nov. within the order Ktedonobacterales isolated from Tengu-no-mugimeshi.</title>
        <authorList>
            <person name="Wang C.M."/>
            <person name="Zheng Y."/>
            <person name="Sakai Y."/>
            <person name="Toyoda A."/>
            <person name="Minakuchi Y."/>
            <person name="Abe K."/>
            <person name="Yokota A."/>
            <person name="Yabe S."/>
        </authorList>
    </citation>
    <scope>NUCLEOTIDE SEQUENCE [LARGE SCALE GENOMIC DNA]</scope>
    <source>
        <strain evidence="2">Uno16</strain>
    </source>
</reference>
<dbReference type="Proteomes" id="UP000287171">
    <property type="component" value="Unassembled WGS sequence"/>
</dbReference>
<sequence length="152" mass="16619">MTEKTNPQVADLPVLPDADLKSLEKLIGTWTLSGDTTGQVSYEWMEGGFFLLQHVDFEHNGHVIKGLEVIGHLKPFGEESGKDIMSRFYSSTGDTLDYVYELKDNILIIWGGQKGSPAYYQGTFNADGTICAGGWVFPGGGGYSSTMTRVVN</sequence>
<comment type="caution">
    <text evidence="1">The sequence shown here is derived from an EMBL/GenBank/DDBJ whole genome shotgun (WGS) entry which is preliminary data.</text>
</comment>
<evidence type="ECO:0008006" key="3">
    <source>
        <dbReference type="Google" id="ProtNLM"/>
    </source>
</evidence>
<evidence type="ECO:0000313" key="2">
    <source>
        <dbReference type="Proteomes" id="UP000287171"/>
    </source>
</evidence>
<name>A0A402BKI4_9CHLR</name>
<keyword evidence="2" id="KW-1185">Reference proteome</keyword>
<dbReference type="EMBL" id="BIFT01000002">
    <property type="protein sequence ID" value="GCE31873.1"/>
    <property type="molecule type" value="Genomic_DNA"/>
</dbReference>
<proteinExistence type="predicted"/>